<accession>E6U644</accession>
<dbReference type="InterPro" id="IPR002068">
    <property type="entry name" value="A-crystallin/Hsp20_dom"/>
</dbReference>
<proteinExistence type="inferred from homology"/>
<dbReference type="HOGENOM" id="CLU_046737_8_1_9"/>
<dbReference type="PROSITE" id="PS01031">
    <property type="entry name" value="SHSP"/>
    <property type="match status" value="1"/>
</dbReference>
<dbReference type="eggNOG" id="COG0071">
    <property type="taxonomic scope" value="Bacteria"/>
</dbReference>
<feature type="domain" description="SHSP" evidence="3">
    <location>
        <begin position="30"/>
        <end position="141"/>
    </location>
</feature>
<evidence type="ECO:0000313" key="4">
    <source>
        <dbReference type="EMBL" id="ADU25723.1"/>
    </source>
</evidence>
<dbReference type="STRING" id="663278.Ethha_0136"/>
<keyword evidence="5" id="KW-1185">Reference proteome</keyword>
<organism evidence="4 5">
    <name type="scientific">Ethanoligenens harbinense (strain DSM 18485 / JCM 12961 / CGMCC 1.5033 / YUAN-3)</name>
    <dbReference type="NCBI Taxonomy" id="663278"/>
    <lineage>
        <taxon>Bacteria</taxon>
        <taxon>Bacillati</taxon>
        <taxon>Bacillota</taxon>
        <taxon>Clostridia</taxon>
        <taxon>Eubacteriales</taxon>
        <taxon>Oscillospiraceae</taxon>
        <taxon>Ethanoligenens</taxon>
    </lineage>
</organism>
<dbReference type="EMBL" id="CP002400">
    <property type="protein sequence ID" value="ADU25723.1"/>
    <property type="molecule type" value="Genomic_DNA"/>
</dbReference>
<reference evidence="4 5" key="1">
    <citation type="submission" date="2010-12" db="EMBL/GenBank/DDBJ databases">
        <title>Complete sequence of Ethanoligenens harbinense YUAN-3.</title>
        <authorList>
            <person name="Lucas S."/>
            <person name="Copeland A."/>
            <person name="Lapidus A."/>
            <person name="Cheng J.-F."/>
            <person name="Bruce D."/>
            <person name="Goodwin L."/>
            <person name="Pitluck S."/>
            <person name="Chertkov O."/>
            <person name="Misra M."/>
            <person name="Detter J.C."/>
            <person name="Han C."/>
            <person name="Tapia R."/>
            <person name="Land M."/>
            <person name="Hauser L."/>
            <person name="Jeffries C."/>
            <person name="Kyrpides N."/>
            <person name="Ivanova N."/>
            <person name="Mikhailova N."/>
            <person name="Wang A."/>
            <person name="Mouttaki H."/>
            <person name="He Z."/>
            <person name="Zhou J."/>
            <person name="Hemme C.L."/>
            <person name="Woyke T."/>
        </authorList>
    </citation>
    <scope>NUCLEOTIDE SEQUENCE [LARGE SCALE GENOMIC DNA]</scope>
    <source>
        <strain evidence="5">DSM 18485 / JCM 12961 / CGMCC 1.5033 / YUAN-3</strain>
    </source>
</reference>
<dbReference type="Pfam" id="PF00011">
    <property type="entry name" value="HSP20"/>
    <property type="match status" value="1"/>
</dbReference>
<keyword evidence="4" id="KW-0346">Stress response</keyword>
<evidence type="ECO:0000256" key="1">
    <source>
        <dbReference type="PROSITE-ProRule" id="PRU00285"/>
    </source>
</evidence>
<dbReference type="SUPFAM" id="SSF49764">
    <property type="entry name" value="HSP20-like chaperones"/>
    <property type="match status" value="1"/>
</dbReference>
<name>E6U644_ETHHY</name>
<evidence type="ECO:0000259" key="3">
    <source>
        <dbReference type="PROSITE" id="PS01031"/>
    </source>
</evidence>
<dbReference type="InterPro" id="IPR008978">
    <property type="entry name" value="HSP20-like_chaperone"/>
</dbReference>
<dbReference type="AlphaFoldDB" id="E6U644"/>
<dbReference type="Gene3D" id="2.60.40.790">
    <property type="match status" value="1"/>
</dbReference>
<dbReference type="PANTHER" id="PTHR11527">
    <property type="entry name" value="HEAT-SHOCK PROTEIN 20 FAMILY MEMBER"/>
    <property type="match status" value="1"/>
</dbReference>
<dbReference type="RefSeq" id="WP_013484104.1">
    <property type="nucleotide sequence ID" value="NC_014828.1"/>
</dbReference>
<dbReference type="CDD" id="cd06471">
    <property type="entry name" value="ACD_LpsHSP_like"/>
    <property type="match status" value="1"/>
</dbReference>
<dbReference type="InterPro" id="IPR031107">
    <property type="entry name" value="Small_HSP"/>
</dbReference>
<dbReference type="KEGG" id="eha:Ethha_0136"/>
<protein>
    <submittedName>
        <fullName evidence="4">Heat shock protein Hsp20</fullName>
    </submittedName>
</protein>
<dbReference type="Proteomes" id="UP000001551">
    <property type="component" value="Chromosome"/>
</dbReference>
<sequence length="141" mass="15474">MLGFSNHRGMVPYEGKGSLFDSFFGEPFFSTVMSGEMKTDIKETDTEYAVSVDIPGVQKQDIAIHYAESGTLTVSVSRSEENKVEKDGYLRHERRVGQSSRAFYLPGVKREGISAKYADGVLNVVLPKSGEQGGDTGIEIQ</sequence>
<evidence type="ECO:0000256" key="2">
    <source>
        <dbReference type="RuleBase" id="RU003616"/>
    </source>
</evidence>
<gene>
    <name evidence="4" type="ordered locus">Ethha_0136</name>
</gene>
<comment type="similarity">
    <text evidence="1 2">Belongs to the small heat shock protein (HSP20) family.</text>
</comment>
<evidence type="ECO:0000313" key="5">
    <source>
        <dbReference type="Proteomes" id="UP000001551"/>
    </source>
</evidence>